<comment type="caution">
    <text evidence="2">The sequence shown here is derived from an EMBL/GenBank/DDBJ whole genome shotgun (WGS) entry which is preliminary data.</text>
</comment>
<dbReference type="InterPro" id="IPR013078">
    <property type="entry name" value="His_Pase_superF_clade-1"/>
</dbReference>
<dbReference type="GO" id="GO:0005737">
    <property type="term" value="C:cytoplasm"/>
    <property type="evidence" value="ECO:0007669"/>
    <property type="project" value="TreeGrafter"/>
</dbReference>
<reference evidence="2 3" key="1">
    <citation type="journal article" date="2015" name="Genome Announc.">
        <title>Expanding the biotechnology potential of lactobacilli through comparative genomics of 213 strains and associated genera.</title>
        <authorList>
            <person name="Sun Z."/>
            <person name="Harris H.M."/>
            <person name="McCann A."/>
            <person name="Guo C."/>
            <person name="Argimon S."/>
            <person name="Zhang W."/>
            <person name="Yang X."/>
            <person name="Jeffery I.B."/>
            <person name="Cooney J.C."/>
            <person name="Kagawa T.F."/>
            <person name="Liu W."/>
            <person name="Song Y."/>
            <person name="Salvetti E."/>
            <person name="Wrobel A."/>
            <person name="Rasinkangas P."/>
            <person name="Parkhill J."/>
            <person name="Rea M.C."/>
            <person name="O'Sullivan O."/>
            <person name="Ritari J."/>
            <person name="Douillard F.P."/>
            <person name="Paul Ross R."/>
            <person name="Yang R."/>
            <person name="Briner A.E."/>
            <person name="Felis G.E."/>
            <person name="de Vos W.M."/>
            <person name="Barrangou R."/>
            <person name="Klaenhammer T.R."/>
            <person name="Caufield P.W."/>
            <person name="Cui Y."/>
            <person name="Zhang H."/>
            <person name="O'Toole P.W."/>
        </authorList>
    </citation>
    <scope>NUCLEOTIDE SEQUENCE [LARGE SCALE GENOMIC DNA]</scope>
    <source>
        <strain evidence="2 3">DSM 19519</strain>
    </source>
</reference>
<feature type="site" description="Transition state stabilizer" evidence="1">
    <location>
        <position position="165"/>
    </location>
</feature>
<evidence type="ECO:0000313" key="2">
    <source>
        <dbReference type="EMBL" id="KRL06421.1"/>
    </source>
</evidence>
<dbReference type="InterPro" id="IPR050275">
    <property type="entry name" value="PGM_Phosphatase"/>
</dbReference>
<gene>
    <name evidence="2" type="ORF">FC92_GL000775</name>
</gene>
<protein>
    <submittedName>
        <fullName evidence="2">Phosphoglycerate mutase</fullName>
    </submittedName>
</protein>
<accession>A0A0R1MLU5</accession>
<dbReference type="CDD" id="cd07067">
    <property type="entry name" value="HP_PGM_like"/>
    <property type="match status" value="1"/>
</dbReference>
<dbReference type="STRING" id="1423759.FC92_GL000775"/>
<name>A0A0R1MLU5_9LACO</name>
<dbReference type="PATRIC" id="fig|1423759.3.peg.817"/>
<dbReference type="InterPro" id="IPR029033">
    <property type="entry name" value="His_PPase_superfam"/>
</dbReference>
<dbReference type="GO" id="GO:0016791">
    <property type="term" value="F:phosphatase activity"/>
    <property type="evidence" value="ECO:0007669"/>
    <property type="project" value="TreeGrafter"/>
</dbReference>
<organism evidence="2 3">
    <name type="scientific">Liquorilactobacillus hordei DSM 19519</name>
    <dbReference type="NCBI Taxonomy" id="1423759"/>
    <lineage>
        <taxon>Bacteria</taxon>
        <taxon>Bacillati</taxon>
        <taxon>Bacillota</taxon>
        <taxon>Bacilli</taxon>
        <taxon>Lactobacillales</taxon>
        <taxon>Lactobacillaceae</taxon>
        <taxon>Liquorilactobacillus</taxon>
    </lineage>
</organism>
<dbReference type="EMBL" id="AZDX01000022">
    <property type="protein sequence ID" value="KRL06421.1"/>
    <property type="molecule type" value="Genomic_DNA"/>
</dbReference>
<sequence length="218" mass="25314">MGIVAYNLFSAYTFQILAFTKENWMLTNTTNIYFVRHALPDYSWADDATMTLTQVGRDDSLAVLDVLKDISFDFCISSPYKRTLQTIEPLVSEKKLKVHTDERLKERVRGDIGENGDMLLKKRWENFDFHEKNGESMNSLQQRNMKVLSKILEQNRGETILFSTHGAALSAMLNHFDNEFGYSDFIRLQCFTPYVLKISFDENSKIVDKKEVLIIDKK</sequence>
<dbReference type="SUPFAM" id="SSF53254">
    <property type="entry name" value="Phosphoglycerate mutase-like"/>
    <property type="match status" value="1"/>
</dbReference>
<proteinExistence type="predicted"/>
<dbReference type="PANTHER" id="PTHR48100">
    <property type="entry name" value="BROAD-SPECIFICITY PHOSPHATASE YOR283W-RELATED"/>
    <property type="match status" value="1"/>
</dbReference>
<dbReference type="PANTHER" id="PTHR48100:SF59">
    <property type="entry name" value="ADENOSYLCOBALAMIN_ALPHA-RIBAZOLE PHOSPHATASE"/>
    <property type="match status" value="1"/>
</dbReference>
<dbReference type="AlphaFoldDB" id="A0A0R1MLU5"/>
<dbReference type="Gene3D" id="3.40.50.1240">
    <property type="entry name" value="Phosphoglycerate mutase-like"/>
    <property type="match status" value="1"/>
</dbReference>
<evidence type="ECO:0000313" key="3">
    <source>
        <dbReference type="Proteomes" id="UP000051448"/>
    </source>
</evidence>
<keyword evidence="3" id="KW-1185">Reference proteome</keyword>
<evidence type="ECO:0000256" key="1">
    <source>
        <dbReference type="PIRSR" id="PIRSR613078-3"/>
    </source>
</evidence>
<dbReference type="Pfam" id="PF00300">
    <property type="entry name" value="His_Phos_1"/>
    <property type="match status" value="1"/>
</dbReference>
<dbReference type="Proteomes" id="UP000051448">
    <property type="component" value="Unassembled WGS sequence"/>
</dbReference>